<sequence length="46" mass="5888">MRTNFEKFTKRDSALNEHGEQWQERRDRMKKRHKQQRGNSQKREWN</sequence>
<evidence type="ECO:0000313" key="2">
    <source>
        <dbReference type="EMBL" id="AIM40352.1"/>
    </source>
</evidence>
<dbReference type="GeneID" id="22111987"/>
<feature type="region of interest" description="Disordered" evidence="1">
    <location>
        <begin position="1"/>
        <end position="46"/>
    </location>
</feature>
<evidence type="ECO:0000256" key="1">
    <source>
        <dbReference type="SAM" id="MobiDB-lite"/>
    </source>
</evidence>
<evidence type="ECO:0000313" key="3">
    <source>
        <dbReference type="Proteomes" id="UP000029359"/>
    </source>
</evidence>
<feature type="compositionally biased region" description="Basic and acidic residues" evidence="1">
    <location>
        <begin position="1"/>
        <end position="27"/>
    </location>
</feature>
<accession>A0A088F794</accession>
<gene>
    <name evidence="2" type="ORF">vBYenPAB5_007</name>
</gene>
<protein>
    <submittedName>
        <fullName evidence="2">Uncharacterized protein</fullName>
    </submittedName>
</protein>
<dbReference type="Pfam" id="PF08200">
    <property type="entry name" value="Phage_T7_1_1"/>
    <property type="match status" value="1"/>
</dbReference>
<dbReference type="RefSeq" id="YP_009102802.1">
    <property type="nucleotide sequence ID" value="NC_025451.1"/>
</dbReference>
<dbReference type="EMBL" id="KM253764">
    <property type="protein sequence ID" value="AIM40352.1"/>
    <property type="molecule type" value="Genomic_DNA"/>
</dbReference>
<dbReference type="KEGG" id="vg:22111987"/>
<dbReference type="Proteomes" id="UP000029359">
    <property type="component" value="Segment"/>
</dbReference>
<dbReference type="OrthoDB" id="26210at10239"/>
<proteinExistence type="predicted"/>
<organism evidence="2 3">
    <name type="scientific">Yersinia phage vB_YenP_AP5</name>
    <dbReference type="NCBI Taxonomy" id="1536611"/>
    <lineage>
        <taxon>Viruses</taxon>
        <taxon>Duplodnaviria</taxon>
        <taxon>Heunggongvirae</taxon>
        <taxon>Uroviricota</taxon>
        <taxon>Caudoviricetes</taxon>
        <taxon>Autographivirales</taxon>
        <taxon>Autotranscriptaviridae</taxon>
        <taxon>Studiervirinae</taxon>
        <taxon>Teetrevirus</taxon>
        <taxon>Teetrevirus AP5</taxon>
    </lineage>
</organism>
<dbReference type="InterPro" id="IPR013232">
    <property type="entry name" value="Phage_T7_Gp1.1"/>
</dbReference>
<keyword evidence="3" id="KW-1185">Reference proteome</keyword>
<reference evidence="2 3" key="1">
    <citation type="journal article" date="2014" name="Virol. J.">
        <title>Complete genome sequence of bacteriophage vB_YenP_AP5 which infects Yersinia enterocolitica of serotype O:3.</title>
        <authorList>
            <person name="Leon-Velarde C.G."/>
            <person name="Kropinski A.M."/>
            <person name="Chen S."/>
            <person name="Abbasifar A."/>
            <person name="Griffiths M.W."/>
            <person name="Odumeru J.A."/>
        </authorList>
    </citation>
    <scope>NUCLEOTIDE SEQUENCE [LARGE SCALE GENOMIC DNA]</scope>
</reference>
<name>A0A088F794_9CAUD</name>